<evidence type="ECO:0000256" key="9">
    <source>
        <dbReference type="ARBA" id="ARBA00023277"/>
    </source>
</evidence>
<keyword evidence="8 10" id="KW-0413">Isomerase</keyword>
<evidence type="ECO:0000256" key="10">
    <source>
        <dbReference type="RuleBase" id="RU366046"/>
    </source>
</evidence>
<dbReference type="CDD" id="cd05247">
    <property type="entry name" value="UDP_G4E_1_SDR_e"/>
    <property type="match status" value="1"/>
</dbReference>
<feature type="domain" description="NAD(P)-binding" evidence="11">
    <location>
        <begin position="281"/>
        <end position="376"/>
    </location>
</feature>
<dbReference type="EC" id="5.1.3.-" evidence="10"/>
<evidence type="ECO:0000256" key="1">
    <source>
        <dbReference type="ARBA" id="ARBA00000083"/>
    </source>
</evidence>
<keyword evidence="6 10" id="KW-0520">NAD</keyword>
<dbReference type="FunFam" id="3.90.25.10:FF:000060">
    <property type="entry name" value="UDP-glucose 4-epimerase 4"/>
    <property type="match status" value="1"/>
</dbReference>
<dbReference type="Gene3D" id="3.90.25.10">
    <property type="entry name" value="UDP-galactose 4-epimerase, domain 1"/>
    <property type="match status" value="2"/>
</dbReference>
<evidence type="ECO:0000313" key="12">
    <source>
        <dbReference type="EMBL" id="RVX04253.1"/>
    </source>
</evidence>
<evidence type="ECO:0000256" key="6">
    <source>
        <dbReference type="ARBA" id="ARBA00023027"/>
    </source>
</evidence>
<evidence type="ECO:0000256" key="4">
    <source>
        <dbReference type="ARBA" id="ARBA00007637"/>
    </source>
</evidence>
<dbReference type="GO" id="GO:0003978">
    <property type="term" value="F:UDP-glucose 4-epimerase activity"/>
    <property type="evidence" value="ECO:0007669"/>
    <property type="project" value="UniProtKB-UniRule"/>
</dbReference>
<dbReference type="NCBIfam" id="TIGR01179">
    <property type="entry name" value="galE"/>
    <property type="match status" value="1"/>
</dbReference>
<reference evidence="12 13" key="1">
    <citation type="journal article" date="2018" name="PLoS Genet.">
        <title>Population sequencing reveals clonal diversity and ancestral inbreeding in the grapevine cultivar Chardonnay.</title>
        <authorList>
            <person name="Roach M.J."/>
            <person name="Johnson D.L."/>
            <person name="Bohlmann J."/>
            <person name="van Vuuren H.J."/>
            <person name="Jones S.J."/>
            <person name="Pretorius I.S."/>
            <person name="Schmidt S.A."/>
            <person name="Borneman A.R."/>
        </authorList>
    </citation>
    <scope>NUCLEOTIDE SEQUENCE [LARGE SCALE GENOMIC DNA]</scope>
    <source>
        <strain evidence="13">cv. Chardonnay</strain>
        <tissue evidence="12">Leaf</tissue>
    </source>
</reference>
<dbReference type="InterPro" id="IPR036291">
    <property type="entry name" value="NAD(P)-bd_dom_sf"/>
</dbReference>
<keyword evidence="7" id="KW-0299">Galactose metabolism</keyword>
<sequence>MAKTILITGGAGYIGSHTVLQLLLGGFRAVVVDNLDNSSEIAIHRVKELAAEFGDNLVFHKLDLRDKQALEQLFASTNFDAVIHFAGLKAVGESVQKPLLYYDNNLIGTITLLEVMAAHGCKKLVFSSSATVYGWPKEVPCTEEFPLCAANPYGRTKLVIEDICRDIYGSDSEWKIVLLRYFNPVGAHSSGHIGEDPRGIPNNLMPFVQQVAVGRRPALTVFGSDYSTKDGTGGKRYSKSQCENDEKYSGIGITWLPYTQFSMWFMVVSTVCIDHPLRMEVRDYIHVVDLADGHIAALCKLFNSEIGCEVYNLGTGKGTSVLEMVAAFEKASGKKIPLVMAGRRPGDAEIVYASTAKAEKELNWKAKYGISEMCRDQWNWASKNPYGYESSPTQD</sequence>
<feature type="domain" description="NAD(P)-binding" evidence="11">
    <location>
        <begin position="6"/>
        <end position="233"/>
    </location>
</feature>
<proteinExistence type="inferred from homology"/>
<dbReference type="EMBL" id="QGNW01000062">
    <property type="protein sequence ID" value="RVX04253.1"/>
    <property type="molecule type" value="Genomic_DNA"/>
</dbReference>
<comment type="pathway">
    <text evidence="3 10">Carbohydrate metabolism; galactose metabolism.</text>
</comment>
<accession>A0A438J5M1</accession>
<dbReference type="GO" id="GO:0006012">
    <property type="term" value="P:galactose metabolic process"/>
    <property type="evidence" value="ECO:0007669"/>
    <property type="project" value="UniProtKB-UniPathway"/>
</dbReference>
<dbReference type="UniPathway" id="UPA00214"/>
<evidence type="ECO:0000256" key="3">
    <source>
        <dbReference type="ARBA" id="ARBA00004947"/>
    </source>
</evidence>
<dbReference type="Pfam" id="PF16363">
    <property type="entry name" value="GDP_Man_Dehyd"/>
    <property type="match status" value="2"/>
</dbReference>
<evidence type="ECO:0000256" key="2">
    <source>
        <dbReference type="ARBA" id="ARBA00001911"/>
    </source>
</evidence>
<dbReference type="InterPro" id="IPR005886">
    <property type="entry name" value="UDP_G4E"/>
</dbReference>
<evidence type="ECO:0000259" key="11">
    <source>
        <dbReference type="Pfam" id="PF16363"/>
    </source>
</evidence>
<protein>
    <recommendedName>
        <fullName evidence="5 10">UDP-glucose 4-epimerase</fullName>
        <ecNumber evidence="10">5.1.3.-</ecNumber>
    </recommendedName>
</protein>
<comment type="caution">
    <text evidence="12">The sequence shown here is derived from an EMBL/GenBank/DDBJ whole genome shotgun (WGS) entry which is preliminary data.</text>
</comment>
<gene>
    <name evidence="12" type="primary">GALE2_1</name>
    <name evidence="12" type="ORF">CK203_015700</name>
</gene>
<dbReference type="AlphaFoldDB" id="A0A438J5M1"/>
<dbReference type="FunFam" id="3.40.50.720:FF:000040">
    <property type="entry name" value="UDP-glucose 4-epimerase"/>
    <property type="match status" value="1"/>
</dbReference>
<evidence type="ECO:0000313" key="13">
    <source>
        <dbReference type="Proteomes" id="UP000288805"/>
    </source>
</evidence>
<name>A0A438J5M1_VITVI</name>
<keyword evidence="9 10" id="KW-0119">Carbohydrate metabolism</keyword>
<evidence type="ECO:0000256" key="8">
    <source>
        <dbReference type="ARBA" id="ARBA00023235"/>
    </source>
</evidence>
<dbReference type="PANTHER" id="PTHR43725:SF43">
    <property type="entry name" value="UDP-GLUCOSE 4-EPIMERASE 2"/>
    <property type="match status" value="1"/>
</dbReference>
<comment type="cofactor">
    <cofactor evidence="2 10">
        <name>NAD(+)</name>
        <dbReference type="ChEBI" id="CHEBI:57540"/>
    </cofactor>
</comment>
<dbReference type="InterPro" id="IPR016040">
    <property type="entry name" value="NAD(P)-bd_dom"/>
</dbReference>
<comment type="similarity">
    <text evidence="4 10">Belongs to the NAD(P)-dependent epimerase/dehydratase family.</text>
</comment>
<dbReference type="Gene3D" id="3.40.50.720">
    <property type="entry name" value="NAD(P)-binding Rossmann-like Domain"/>
    <property type="match status" value="1"/>
</dbReference>
<dbReference type="PANTHER" id="PTHR43725">
    <property type="entry name" value="UDP-GLUCOSE 4-EPIMERASE"/>
    <property type="match status" value="1"/>
</dbReference>
<evidence type="ECO:0000256" key="7">
    <source>
        <dbReference type="ARBA" id="ARBA00023144"/>
    </source>
</evidence>
<organism evidence="12 13">
    <name type="scientific">Vitis vinifera</name>
    <name type="common">Grape</name>
    <dbReference type="NCBI Taxonomy" id="29760"/>
    <lineage>
        <taxon>Eukaryota</taxon>
        <taxon>Viridiplantae</taxon>
        <taxon>Streptophyta</taxon>
        <taxon>Embryophyta</taxon>
        <taxon>Tracheophyta</taxon>
        <taxon>Spermatophyta</taxon>
        <taxon>Magnoliopsida</taxon>
        <taxon>eudicotyledons</taxon>
        <taxon>Gunneridae</taxon>
        <taxon>Pentapetalae</taxon>
        <taxon>rosids</taxon>
        <taxon>Vitales</taxon>
        <taxon>Vitaceae</taxon>
        <taxon>Viteae</taxon>
        <taxon>Vitis</taxon>
    </lineage>
</organism>
<dbReference type="Proteomes" id="UP000288805">
    <property type="component" value="Unassembled WGS sequence"/>
</dbReference>
<dbReference type="SUPFAM" id="SSF51735">
    <property type="entry name" value="NAD(P)-binding Rossmann-fold domains"/>
    <property type="match status" value="1"/>
</dbReference>
<evidence type="ECO:0000256" key="5">
    <source>
        <dbReference type="ARBA" id="ARBA00013189"/>
    </source>
</evidence>
<comment type="catalytic activity">
    <reaction evidence="1">
        <text>UDP-alpha-D-glucose = UDP-alpha-D-galactose</text>
        <dbReference type="Rhea" id="RHEA:22168"/>
        <dbReference type="ChEBI" id="CHEBI:58885"/>
        <dbReference type="ChEBI" id="CHEBI:66914"/>
        <dbReference type="EC" id="5.1.3.2"/>
    </reaction>
</comment>